<evidence type="ECO:0000313" key="5">
    <source>
        <dbReference type="Proteomes" id="UP000616839"/>
    </source>
</evidence>
<dbReference type="InterPro" id="IPR011055">
    <property type="entry name" value="Dup_hybrid_motif"/>
</dbReference>
<dbReference type="CDD" id="cd12797">
    <property type="entry name" value="M23_peptidase"/>
    <property type="match status" value="1"/>
</dbReference>
<dbReference type="PANTHER" id="PTHR21666:SF270">
    <property type="entry name" value="MUREIN HYDROLASE ACTIVATOR ENVC"/>
    <property type="match status" value="1"/>
</dbReference>
<feature type="signal peptide" evidence="1">
    <location>
        <begin position="1"/>
        <end position="39"/>
    </location>
</feature>
<feature type="domain" description="M23ase beta-sheet core" evidence="2">
    <location>
        <begin position="71"/>
        <end position="160"/>
    </location>
</feature>
<name>A0A927K1Y8_9ACTN</name>
<dbReference type="InterPro" id="IPR036691">
    <property type="entry name" value="Endo/exonu/phosph_ase_sf"/>
</dbReference>
<organism evidence="4 5">
    <name type="scientific">Nocardioides donggukensis</name>
    <dbReference type="NCBI Taxonomy" id="2774019"/>
    <lineage>
        <taxon>Bacteria</taxon>
        <taxon>Bacillati</taxon>
        <taxon>Actinomycetota</taxon>
        <taxon>Actinomycetes</taxon>
        <taxon>Propionibacteriales</taxon>
        <taxon>Nocardioidaceae</taxon>
        <taxon>Nocardioides</taxon>
    </lineage>
</organism>
<dbReference type="Proteomes" id="UP000616839">
    <property type="component" value="Unassembled WGS sequence"/>
</dbReference>
<dbReference type="PANTHER" id="PTHR21666">
    <property type="entry name" value="PEPTIDASE-RELATED"/>
    <property type="match status" value="1"/>
</dbReference>
<proteinExistence type="predicted"/>
<evidence type="ECO:0000259" key="3">
    <source>
        <dbReference type="Pfam" id="PF03372"/>
    </source>
</evidence>
<feature type="chain" id="PRO_5037619385" evidence="1">
    <location>
        <begin position="40"/>
        <end position="426"/>
    </location>
</feature>
<dbReference type="InterPro" id="IPR016047">
    <property type="entry name" value="M23ase_b-sheet_dom"/>
</dbReference>
<dbReference type="Gene3D" id="2.70.70.10">
    <property type="entry name" value="Glucose Permease (Domain IIA)"/>
    <property type="match status" value="1"/>
</dbReference>
<comment type="caution">
    <text evidence="4">The sequence shown here is derived from an EMBL/GenBank/DDBJ whole genome shotgun (WGS) entry which is preliminary data.</text>
</comment>
<dbReference type="SUPFAM" id="SSF51261">
    <property type="entry name" value="Duplicated hybrid motif"/>
    <property type="match status" value="1"/>
</dbReference>
<accession>A0A927K1Y8</accession>
<evidence type="ECO:0000259" key="2">
    <source>
        <dbReference type="Pfam" id="PF01551"/>
    </source>
</evidence>
<reference evidence="4" key="1">
    <citation type="submission" date="2020-09" db="EMBL/GenBank/DDBJ databases">
        <title>Nocardioides sp. strain MJB4 16S ribosomal RNA gene Genome sequencing and assembly.</title>
        <authorList>
            <person name="Kim I."/>
        </authorList>
    </citation>
    <scope>NUCLEOTIDE SEQUENCE</scope>
    <source>
        <strain evidence="4">MJB4</strain>
    </source>
</reference>
<dbReference type="InterPro" id="IPR005135">
    <property type="entry name" value="Endo/exonuclease/phosphatase"/>
</dbReference>
<dbReference type="AlphaFoldDB" id="A0A927K1Y8"/>
<sequence>MTPLDLVIRRRRSARAAAVTLALLGPVALVAGTTGSASAAYDPGPPFVSRPLPATASDGVVSGRVTKPSAEFRASCGTPVVAAHPGVARLTSTPWAGEHHVKITTQGGVRTEYGYLASASVADGQLIQAGQEIGRVGAEGKATRCGMRMRVVAQGRRVDPVDWLDRRVGKPVDSSGLFKDDGFTLGSFNVLGASHTAKGGNKAKWPDYHVRLPKAIDALESAGADVVGLQEFQRKQRALFKELTERRWGIFPKGTKADPENSIVWRKSQFRRLEGATFPVPYFEGRIRQMPYVLLQDKQTGRTAYVINVHNPATTPSHPGSAKWRVEALKRERQLVIDLRASGRPVFLTGDFNDREKAFCPLTEGKLMISPNSIPSFDCAMPKYYWVDWIFAAGQARFTTLSVDTSMKPKQITDHPLVLARTHLAD</sequence>
<evidence type="ECO:0000256" key="1">
    <source>
        <dbReference type="SAM" id="SignalP"/>
    </source>
</evidence>
<evidence type="ECO:0000313" key="4">
    <source>
        <dbReference type="EMBL" id="MBD8868207.1"/>
    </source>
</evidence>
<gene>
    <name evidence="4" type="ORF">IE331_01095</name>
</gene>
<feature type="domain" description="Endonuclease/exonuclease/phosphatase" evidence="3">
    <location>
        <begin position="186"/>
        <end position="356"/>
    </location>
</feature>
<dbReference type="Gene3D" id="3.60.10.10">
    <property type="entry name" value="Endonuclease/exonuclease/phosphatase"/>
    <property type="match status" value="1"/>
</dbReference>
<protein>
    <submittedName>
        <fullName evidence="4">Peptidoglycan DD-metalloendopeptidase family protein</fullName>
    </submittedName>
</protein>
<dbReference type="EMBL" id="JACYXZ010000001">
    <property type="protein sequence ID" value="MBD8868207.1"/>
    <property type="molecule type" value="Genomic_DNA"/>
</dbReference>
<keyword evidence="5" id="KW-1185">Reference proteome</keyword>
<dbReference type="InterPro" id="IPR050570">
    <property type="entry name" value="Cell_wall_metabolism_enzyme"/>
</dbReference>
<dbReference type="Pfam" id="PF03372">
    <property type="entry name" value="Exo_endo_phos"/>
    <property type="match status" value="1"/>
</dbReference>
<dbReference type="SUPFAM" id="SSF56219">
    <property type="entry name" value="DNase I-like"/>
    <property type="match status" value="1"/>
</dbReference>
<dbReference type="GO" id="GO:0004222">
    <property type="term" value="F:metalloendopeptidase activity"/>
    <property type="evidence" value="ECO:0007669"/>
    <property type="project" value="TreeGrafter"/>
</dbReference>
<dbReference type="RefSeq" id="WP_192139673.1">
    <property type="nucleotide sequence ID" value="NZ_JACYXZ010000001.1"/>
</dbReference>
<keyword evidence="1" id="KW-0732">Signal</keyword>
<dbReference type="Pfam" id="PF01551">
    <property type="entry name" value="Peptidase_M23"/>
    <property type="match status" value="1"/>
</dbReference>